<dbReference type="NCBIfam" id="NF000642">
    <property type="entry name" value="PRK00024.1"/>
    <property type="match status" value="1"/>
</dbReference>
<evidence type="ECO:0000256" key="1">
    <source>
        <dbReference type="ARBA" id="ARBA00022670"/>
    </source>
</evidence>
<dbReference type="InterPro" id="IPR025657">
    <property type="entry name" value="RadC_JAB"/>
</dbReference>
<sequence length="230" mass="25161">MQEKKYHIKNWAAGDRPREKLLSKSPMALSDSELLAILINHGTTGRSALDLAQDVLRLGDDNLRNLGKLPLAQLTRIRGIGKAKAVTIAAALELGRRRQGALPPPRYAVSSSKDVVHYLQSVLADRSNEALAVVFLNQANHIKHFTIISEGGLTSTIVDIRIILKKALEVNSLSLILCHNHPSGNCQPSAADHAITSRVKDAASLLDIRLLDHLIVTEENYYSFADQGLL</sequence>
<evidence type="ECO:0000256" key="6">
    <source>
        <dbReference type="RuleBase" id="RU003797"/>
    </source>
</evidence>
<keyword evidence="1" id="KW-0645">Protease</keyword>
<dbReference type="EMBL" id="CP119311">
    <property type="protein sequence ID" value="WEK35807.1"/>
    <property type="molecule type" value="Genomic_DNA"/>
</dbReference>
<name>A0AAJ5WUC1_9BACT</name>
<dbReference type="Pfam" id="PF20582">
    <property type="entry name" value="UPF0758_N"/>
    <property type="match status" value="1"/>
</dbReference>
<reference evidence="8" key="1">
    <citation type="submission" date="2023-03" db="EMBL/GenBank/DDBJ databases">
        <title>Andean soil-derived lignocellulolytic bacterial consortium as a source of novel taxa and putative plastic-active enzymes.</title>
        <authorList>
            <person name="Diaz-Garcia L."/>
            <person name="Chuvochina M."/>
            <person name="Feuerriegel G."/>
            <person name="Bunk B."/>
            <person name="Sproer C."/>
            <person name="Streit W.R."/>
            <person name="Rodriguez L.M."/>
            <person name="Overmann J."/>
            <person name="Jimenez D.J."/>
        </authorList>
    </citation>
    <scope>NUCLEOTIDE SEQUENCE</scope>
    <source>
        <strain evidence="8">MAG 7</strain>
    </source>
</reference>
<dbReference type="InterPro" id="IPR037518">
    <property type="entry name" value="MPN"/>
</dbReference>
<dbReference type="Proteomes" id="UP001220610">
    <property type="component" value="Chromosome"/>
</dbReference>
<dbReference type="AlphaFoldDB" id="A0AAJ5WUC1"/>
<dbReference type="GO" id="GO:0006508">
    <property type="term" value="P:proteolysis"/>
    <property type="evidence" value="ECO:0007669"/>
    <property type="project" value="UniProtKB-KW"/>
</dbReference>
<organism evidence="8 9">
    <name type="scientific">Candidatus Pseudobacter hemicellulosilyticus</name>
    <dbReference type="NCBI Taxonomy" id="3121375"/>
    <lineage>
        <taxon>Bacteria</taxon>
        <taxon>Pseudomonadati</taxon>
        <taxon>Bacteroidota</taxon>
        <taxon>Chitinophagia</taxon>
        <taxon>Chitinophagales</taxon>
        <taxon>Chitinophagaceae</taxon>
        <taxon>Pseudobacter</taxon>
    </lineage>
</organism>
<dbReference type="InterPro" id="IPR020891">
    <property type="entry name" value="UPF0758_CS"/>
</dbReference>
<dbReference type="SUPFAM" id="SSF102712">
    <property type="entry name" value="JAB1/MPN domain"/>
    <property type="match status" value="1"/>
</dbReference>
<evidence type="ECO:0000259" key="7">
    <source>
        <dbReference type="PROSITE" id="PS50249"/>
    </source>
</evidence>
<dbReference type="GO" id="GO:0008237">
    <property type="term" value="F:metallopeptidase activity"/>
    <property type="evidence" value="ECO:0007669"/>
    <property type="project" value="UniProtKB-KW"/>
</dbReference>
<dbReference type="InterPro" id="IPR001405">
    <property type="entry name" value="UPF0758"/>
</dbReference>
<accession>A0AAJ5WUC1</accession>
<dbReference type="PROSITE" id="PS50249">
    <property type="entry name" value="MPN"/>
    <property type="match status" value="1"/>
</dbReference>
<feature type="domain" description="MPN" evidence="7">
    <location>
        <begin position="108"/>
        <end position="230"/>
    </location>
</feature>
<dbReference type="NCBIfam" id="TIGR00608">
    <property type="entry name" value="radc"/>
    <property type="match status" value="1"/>
</dbReference>
<gene>
    <name evidence="8" type="primary">radC</name>
    <name evidence="8" type="ORF">P0Y53_25250</name>
</gene>
<comment type="similarity">
    <text evidence="6">Belongs to the UPF0758 family.</text>
</comment>
<evidence type="ECO:0000256" key="4">
    <source>
        <dbReference type="ARBA" id="ARBA00022833"/>
    </source>
</evidence>
<evidence type="ECO:0000256" key="2">
    <source>
        <dbReference type="ARBA" id="ARBA00022723"/>
    </source>
</evidence>
<dbReference type="Gene3D" id="3.40.140.10">
    <property type="entry name" value="Cytidine Deaminase, domain 2"/>
    <property type="match status" value="1"/>
</dbReference>
<dbReference type="GO" id="GO:0046872">
    <property type="term" value="F:metal ion binding"/>
    <property type="evidence" value="ECO:0007669"/>
    <property type="project" value="UniProtKB-KW"/>
</dbReference>
<evidence type="ECO:0000313" key="8">
    <source>
        <dbReference type="EMBL" id="WEK35807.1"/>
    </source>
</evidence>
<dbReference type="InterPro" id="IPR046778">
    <property type="entry name" value="UPF0758_N"/>
</dbReference>
<evidence type="ECO:0000313" key="9">
    <source>
        <dbReference type="Proteomes" id="UP001220610"/>
    </source>
</evidence>
<keyword evidence="4" id="KW-0862">Zinc</keyword>
<keyword evidence="2" id="KW-0479">Metal-binding</keyword>
<dbReference type="Pfam" id="PF04002">
    <property type="entry name" value="RadC"/>
    <property type="match status" value="1"/>
</dbReference>
<dbReference type="PANTHER" id="PTHR30471">
    <property type="entry name" value="DNA REPAIR PROTEIN RADC"/>
    <property type="match status" value="1"/>
</dbReference>
<dbReference type="PROSITE" id="PS01302">
    <property type="entry name" value="UPF0758"/>
    <property type="match status" value="1"/>
</dbReference>
<proteinExistence type="inferred from homology"/>
<keyword evidence="3" id="KW-0378">Hydrolase</keyword>
<evidence type="ECO:0000256" key="3">
    <source>
        <dbReference type="ARBA" id="ARBA00022801"/>
    </source>
</evidence>
<keyword evidence="5" id="KW-0482">Metalloprotease</keyword>
<dbReference type="CDD" id="cd08071">
    <property type="entry name" value="MPN_DUF2466"/>
    <property type="match status" value="1"/>
</dbReference>
<protein>
    <submittedName>
        <fullName evidence="8">DNA repair protein RadC</fullName>
    </submittedName>
</protein>
<evidence type="ECO:0000256" key="5">
    <source>
        <dbReference type="ARBA" id="ARBA00023049"/>
    </source>
</evidence>
<dbReference type="PANTHER" id="PTHR30471:SF3">
    <property type="entry name" value="UPF0758 PROTEIN YEES-RELATED"/>
    <property type="match status" value="1"/>
</dbReference>